<evidence type="ECO:0000256" key="1">
    <source>
        <dbReference type="SAM" id="SignalP"/>
    </source>
</evidence>
<gene>
    <name evidence="2" type="ORF">PSTG_04069</name>
</gene>
<evidence type="ECO:0000313" key="2">
    <source>
        <dbReference type="EMBL" id="KNF02784.1"/>
    </source>
</evidence>
<keyword evidence="1" id="KW-0732">Signal</keyword>
<accession>A0A0L0VU18</accession>
<keyword evidence="3" id="KW-1185">Reference proteome</keyword>
<feature type="signal peptide" evidence="1">
    <location>
        <begin position="1"/>
        <end position="28"/>
    </location>
</feature>
<sequence length="80" mass="8482">MYAGKSSDRGMICMIFLGMIATLSTVLAKVQVCDVALQTEDGGFTPGPGKAECLNSSQSYLCDLKDCHSGSSSRHLTDCE</sequence>
<comment type="caution">
    <text evidence="2">The sequence shown here is derived from an EMBL/GenBank/DDBJ whole genome shotgun (WGS) entry which is preliminary data.</text>
</comment>
<evidence type="ECO:0000313" key="3">
    <source>
        <dbReference type="Proteomes" id="UP000054564"/>
    </source>
</evidence>
<name>A0A0L0VU18_9BASI</name>
<organism evidence="2 3">
    <name type="scientific">Puccinia striiformis f. sp. tritici PST-78</name>
    <dbReference type="NCBI Taxonomy" id="1165861"/>
    <lineage>
        <taxon>Eukaryota</taxon>
        <taxon>Fungi</taxon>
        <taxon>Dikarya</taxon>
        <taxon>Basidiomycota</taxon>
        <taxon>Pucciniomycotina</taxon>
        <taxon>Pucciniomycetes</taxon>
        <taxon>Pucciniales</taxon>
        <taxon>Pucciniaceae</taxon>
        <taxon>Puccinia</taxon>
    </lineage>
</organism>
<reference evidence="3" key="1">
    <citation type="submission" date="2014-03" db="EMBL/GenBank/DDBJ databases">
        <title>The Genome Sequence of Puccinia striiformis f. sp. tritici PST-78.</title>
        <authorList>
            <consortium name="The Broad Institute Genome Sequencing Platform"/>
            <person name="Cuomo C."/>
            <person name="Hulbert S."/>
            <person name="Chen X."/>
            <person name="Walker B."/>
            <person name="Young S.K."/>
            <person name="Zeng Q."/>
            <person name="Gargeya S."/>
            <person name="Fitzgerald M."/>
            <person name="Haas B."/>
            <person name="Abouelleil A."/>
            <person name="Alvarado L."/>
            <person name="Arachchi H.M."/>
            <person name="Berlin A.M."/>
            <person name="Chapman S.B."/>
            <person name="Goldberg J."/>
            <person name="Griggs A."/>
            <person name="Gujja S."/>
            <person name="Hansen M."/>
            <person name="Howarth C."/>
            <person name="Imamovic A."/>
            <person name="Larimer J."/>
            <person name="McCowan C."/>
            <person name="Montmayeur A."/>
            <person name="Murphy C."/>
            <person name="Neiman D."/>
            <person name="Pearson M."/>
            <person name="Priest M."/>
            <person name="Roberts A."/>
            <person name="Saif S."/>
            <person name="Shea T."/>
            <person name="Sisk P."/>
            <person name="Sykes S."/>
            <person name="Wortman J."/>
            <person name="Nusbaum C."/>
            <person name="Birren B."/>
        </authorList>
    </citation>
    <scope>NUCLEOTIDE SEQUENCE [LARGE SCALE GENOMIC DNA]</scope>
    <source>
        <strain evidence="3">race PST-78</strain>
    </source>
</reference>
<dbReference type="AlphaFoldDB" id="A0A0L0VU18"/>
<protein>
    <submittedName>
        <fullName evidence="2">Uncharacterized protein</fullName>
    </submittedName>
</protein>
<proteinExistence type="predicted"/>
<dbReference type="Proteomes" id="UP000054564">
    <property type="component" value="Unassembled WGS sequence"/>
</dbReference>
<dbReference type="EMBL" id="AJIL01000021">
    <property type="protein sequence ID" value="KNF02784.1"/>
    <property type="molecule type" value="Genomic_DNA"/>
</dbReference>
<feature type="chain" id="PRO_5005550488" evidence="1">
    <location>
        <begin position="29"/>
        <end position="80"/>
    </location>
</feature>